<dbReference type="EMBL" id="WBOS01000002">
    <property type="protein sequence ID" value="KAB2337645.1"/>
    <property type="molecule type" value="Genomic_DNA"/>
</dbReference>
<proteinExistence type="predicted"/>
<sequence>MTIAILTLLSTFLGTGLAGFITHRATKQQIENDRLIRETTYLERQTKGYVSLSWILYQMLLLVDHLEFFIMERGKGLNIYEVNYDEEIKENIAELINLKKRLEQLDVDLFSLEVYEVINKFTGFIFNLQFITKVIVRDKVNNEFQLNKFNSDVALLRELYKEYKSKINKIEQ</sequence>
<organism evidence="1 2">
    <name type="scientific">Cytobacillus depressus</name>
    <dbReference type="NCBI Taxonomy" id="1602942"/>
    <lineage>
        <taxon>Bacteria</taxon>
        <taxon>Bacillati</taxon>
        <taxon>Bacillota</taxon>
        <taxon>Bacilli</taxon>
        <taxon>Bacillales</taxon>
        <taxon>Bacillaceae</taxon>
        <taxon>Cytobacillus</taxon>
    </lineage>
</organism>
<comment type="caution">
    <text evidence="1">The sequence shown here is derived from an EMBL/GenBank/DDBJ whole genome shotgun (WGS) entry which is preliminary data.</text>
</comment>
<reference evidence="1 2" key="1">
    <citation type="journal article" date="2016" name="Antonie Van Leeuwenhoek">
        <title>Bacillus depressus sp. nov., isolated from soil of a sunflower field.</title>
        <authorList>
            <person name="Wei X."/>
            <person name="Xin D."/>
            <person name="Xin Y."/>
            <person name="Zhang H."/>
            <person name="Wang T."/>
            <person name="Zhang J."/>
        </authorList>
    </citation>
    <scope>NUCLEOTIDE SEQUENCE [LARGE SCALE GENOMIC DNA]</scope>
    <source>
        <strain evidence="1 2">BZ1</strain>
    </source>
</reference>
<gene>
    <name evidence="1" type="ORF">F7731_08605</name>
</gene>
<dbReference type="RefSeq" id="WP_151534347.1">
    <property type="nucleotide sequence ID" value="NZ_WBOS01000002.1"/>
</dbReference>
<name>A0A6L3VA11_9BACI</name>
<protein>
    <recommendedName>
        <fullName evidence="3">DUF4760 domain-containing protein</fullName>
    </recommendedName>
</protein>
<dbReference type="Proteomes" id="UP000481030">
    <property type="component" value="Unassembled WGS sequence"/>
</dbReference>
<dbReference type="AlphaFoldDB" id="A0A6L3VA11"/>
<accession>A0A6L3VA11</accession>
<evidence type="ECO:0000313" key="1">
    <source>
        <dbReference type="EMBL" id="KAB2337645.1"/>
    </source>
</evidence>
<keyword evidence="2" id="KW-1185">Reference proteome</keyword>
<evidence type="ECO:0008006" key="3">
    <source>
        <dbReference type="Google" id="ProtNLM"/>
    </source>
</evidence>
<evidence type="ECO:0000313" key="2">
    <source>
        <dbReference type="Proteomes" id="UP000481030"/>
    </source>
</evidence>